<evidence type="ECO:0000313" key="1">
    <source>
        <dbReference type="Proteomes" id="UP000228380"/>
    </source>
</evidence>
<evidence type="ECO:0000313" key="2">
    <source>
        <dbReference type="RefSeq" id="XP_038989900.1"/>
    </source>
</evidence>
<dbReference type="PANTHER" id="PTHR48040">
    <property type="entry name" value="PLEIOTROPIC DRUG RESISTANCE PROTEIN 1-LIKE ISOFORM X1"/>
    <property type="match status" value="1"/>
</dbReference>
<organism evidence="1 2">
    <name type="scientific">Phoenix dactylifera</name>
    <name type="common">Date palm</name>
    <dbReference type="NCBI Taxonomy" id="42345"/>
    <lineage>
        <taxon>Eukaryota</taxon>
        <taxon>Viridiplantae</taxon>
        <taxon>Streptophyta</taxon>
        <taxon>Embryophyta</taxon>
        <taxon>Tracheophyta</taxon>
        <taxon>Spermatophyta</taxon>
        <taxon>Magnoliopsida</taxon>
        <taxon>Liliopsida</taxon>
        <taxon>Arecaceae</taxon>
        <taxon>Coryphoideae</taxon>
        <taxon>Phoeniceae</taxon>
        <taxon>Phoenix</taxon>
    </lineage>
</organism>
<accession>A0A8B9ATV9</accession>
<dbReference type="GeneID" id="120113152"/>
<dbReference type="PANTHER" id="PTHR48040:SF35">
    <property type="entry name" value="ABC TRANSPORTER G FAMILY MEMBER 39-LIKE"/>
    <property type="match status" value="1"/>
</dbReference>
<reference evidence="1" key="1">
    <citation type="journal article" date="2019" name="Nat. Commun.">
        <title>Genome-wide association mapping of date palm fruit traits.</title>
        <authorList>
            <person name="Hazzouri K.M."/>
            <person name="Gros-Balthazard M."/>
            <person name="Flowers J.M."/>
            <person name="Copetti D."/>
            <person name="Lemansour A."/>
            <person name="Lebrun M."/>
            <person name="Masmoudi K."/>
            <person name="Ferrand S."/>
            <person name="Dhar M.I."/>
            <person name="Fresquez Z.A."/>
            <person name="Rosas U."/>
            <person name="Zhang J."/>
            <person name="Talag J."/>
            <person name="Lee S."/>
            <person name="Kudrna D."/>
            <person name="Powell R.F."/>
            <person name="Leitch I.J."/>
            <person name="Krueger R.R."/>
            <person name="Wing R.A."/>
            <person name="Amiri K.M.A."/>
            <person name="Purugganan M.D."/>
        </authorList>
    </citation>
    <scope>NUCLEOTIDE SEQUENCE [LARGE SCALE GENOMIC DNA]</scope>
    <source>
        <strain evidence="1">cv. Khalas</strain>
    </source>
</reference>
<reference evidence="2" key="2">
    <citation type="submission" date="2025-08" db="UniProtKB">
        <authorList>
            <consortium name="RefSeq"/>
        </authorList>
    </citation>
    <scope>IDENTIFICATION</scope>
    <source>
        <tissue evidence="2">Young leaves</tissue>
    </source>
</reference>
<proteinExistence type="predicted"/>
<name>A0A8B9ATV9_PHODC</name>
<dbReference type="KEGG" id="pda:120113152"/>
<dbReference type="RefSeq" id="XP_038989900.1">
    <property type="nucleotide sequence ID" value="XM_039133972.1"/>
</dbReference>
<protein>
    <submittedName>
        <fullName evidence="2">ABC transporter G family member 39-like</fullName>
    </submittedName>
</protein>
<keyword evidence="1" id="KW-1185">Reference proteome</keyword>
<dbReference type="OrthoDB" id="659169at2759"/>
<sequence>MLCYFQLQLFLLKRGGEEIYVGPLGRHSCHLIDYFEQIEGVSKIQDGYNPATWMLEVTTQSQEEILGVRFSEVYKNSELHQRNKALIKELSIPPPGSSDLHFPTQYSRPFLTQCLACLWKQRLSYWRNPPYTVVLEESSIYTGGEYLLDKVCCRLLRTTNTKDEYFKAPEEPINFLDHTN</sequence>
<gene>
    <name evidence="2" type="primary">LOC120113152</name>
</gene>
<dbReference type="AlphaFoldDB" id="A0A8B9ATV9"/>
<dbReference type="Proteomes" id="UP000228380">
    <property type="component" value="Chromosome 14"/>
</dbReference>